<evidence type="ECO:0000256" key="7">
    <source>
        <dbReference type="SAM" id="Phobius"/>
    </source>
</evidence>
<feature type="domain" description="Gram-positive cocci surface proteins LPxTG" evidence="9">
    <location>
        <begin position="1029"/>
        <end position="1060"/>
    </location>
</feature>
<dbReference type="InterPro" id="IPR019931">
    <property type="entry name" value="LPXTG_anchor"/>
</dbReference>
<comment type="caution">
    <text evidence="10">The sequence shown here is derived from an EMBL/GenBank/DDBJ whole genome shotgun (WGS) entry which is preliminary data.</text>
</comment>
<dbReference type="SMART" id="SM00369">
    <property type="entry name" value="LRR_TYP"/>
    <property type="match status" value="6"/>
</dbReference>
<evidence type="ECO:0000256" key="4">
    <source>
        <dbReference type="ARBA" id="ARBA00022729"/>
    </source>
</evidence>
<dbReference type="InterPro" id="IPR024634">
    <property type="entry name" value="Internalin_N"/>
</dbReference>
<dbReference type="NCBIfam" id="TIGR01167">
    <property type="entry name" value="LPXTG_anchor"/>
    <property type="match status" value="1"/>
</dbReference>
<keyword evidence="4 8" id="KW-0732">Signal</keyword>
<dbReference type="AlphaFoldDB" id="A0A5R8Q997"/>
<dbReference type="InterPro" id="IPR013783">
    <property type="entry name" value="Ig-like_fold"/>
</dbReference>
<evidence type="ECO:0000259" key="9">
    <source>
        <dbReference type="PROSITE" id="PS50847"/>
    </source>
</evidence>
<dbReference type="PANTHER" id="PTHR24366">
    <property type="entry name" value="IG(IMMUNOGLOBULIN) AND LRR(LEUCINE RICH REPEAT) DOMAINS"/>
    <property type="match status" value="1"/>
</dbReference>
<dbReference type="PROSITE" id="PS51450">
    <property type="entry name" value="LRR"/>
    <property type="match status" value="2"/>
</dbReference>
<keyword evidence="7" id="KW-0472">Membrane</keyword>
<dbReference type="Proteomes" id="UP000306912">
    <property type="component" value="Unassembled WGS sequence"/>
</dbReference>
<dbReference type="InterPro" id="IPR044056">
    <property type="entry name" value="InlI_Ig-like"/>
</dbReference>
<evidence type="ECO:0000256" key="8">
    <source>
        <dbReference type="SAM" id="SignalP"/>
    </source>
</evidence>
<protein>
    <submittedName>
        <fullName evidence="10">LPXTG cell wall anchor domain-containing protein</fullName>
    </submittedName>
</protein>
<keyword evidence="5" id="KW-0677">Repeat</keyword>
<proteinExistence type="predicted"/>
<dbReference type="Gene3D" id="3.80.10.10">
    <property type="entry name" value="Ribonuclease Inhibitor"/>
    <property type="match status" value="2"/>
</dbReference>
<evidence type="ECO:0000256" key="3">
    <source>
        <dbReference type="ARBA" id="ARBA00022614"/>
    </source>
</evidence>
<dbReference type="SMART" id="SM00364">
    <property type="entry name" value="LRR_BAC"/>
    <property type="match status" value="4"/>
</dbReference>
<dbReference type="InterPro" id="IPR025875">
    <property type="entry name" value="Leu-rich_rpt_4"/>
</dbReference>
<dbReference type="InParanoid" id="A0A5R8Q997"/>
<keyword evidence="7" id="KW-1133">Transmembrane helix</keyword>
<dbReference type="SUPFAM" id="SSF52058">
    <property type="entry name" value="L domain-like"/>
    <property type="match status" value="2"/>
</dbReference>
<keyword evidence="6" id="KW-0572">Peptidoglycan-anchor</keyword>
<dbReference type="Pfam" id="PF12799">
    <property type="entry name" value="LRR_4"/>
    <property type="match status" value="1"/>
</dbReference>
<keyword evidence="11" id="KW-1185">Reference proteome</keyword>
<evidence type="ECO:0000256" key="1">
    <source>
        <dbReference type="ARBA" id="ARBA00022512"/>
    </source>
</evidence>
<reference evidence="10 11" key="1">
    <citation type="submission" date="2019-05" db="EMBL/GenBank/DDBJ databases">
        <title>Culicoidintestinum kansasii gen. nov., sp. nov. from the gastrointestinal tract of the biting midge, Culicoides sonorensis.</title>
        <authorList>
            <person name="Neupane S."/>
            <person name="Ghosh A."/>
            <person name="Gunther S."/>
            <person name="Martin K."/>
            <person name="Zurek L."/>
        </authorList>
    </citation>
    <scope>NUCLEOTIDE SEQUENCE [LARGE SCALE GENOMIC DNA]</scope>
    <source>
        <strain evidence="10 11">CS-1</strain>
    </source>
</reference>
<evidence type="ECO:0000313" key="10">
    <source>
        <dbReference type="EMBL" id="TLG72486.1"/>
    </source>
</evidence>
<feature type="transmembrane region" description="Helical" evidence="7">
    <location>
        <begin position="1037"/>
        <end position="1056"/>
    </location>
</feature>
<dbReference type="EMBL" id="VBWP01000008">
    <property type="protein sequence ID" value="TLG72486.1"/>
    <property type="molecule type" value="Genomic_DNA"/>
</dbReference>
<keyword evidence="3" id="KW-0433">Leucine-rich repeat</keyword>
<dbReference type="PROSITE" id="PS50847">
    <property type="entry name" value="GRAM_POS_ANCHORING"/>
    <property type="match status" value="1"/>
</dbReference>
<keyword evidence="2" id="KW-0964">Secreted</keyword>
<keyword evidence="1" id="KW-0134">Cell wall</keyword>
<dbReference type="InterPro" id="IPR003591">
    <property type="entry name" value="Leu-rich_rpt_typical-subtyp"/>
</dbReference>
<keyword evidence="7" id="KW-0812">Transmembrane</keyword>
<gene>
    <name evidence="10" type="ORF">FEZ08_08850</name>
</gene>
<evidence type="ECO:0000313" key="11">
    <source>
        <dbReference type="Proteomes" id="UP000306912"/>
    </source>
</evidence>
<dbReference type="Pfam" id="PF12354">
    <property type="entry name" value="Internalin_N"/>
    <property type="match status" value="1"/>
</dbReference>
<evidence type="ECO:0000256" key="2">
    <source>
        <dbReference type="ARBA" id="ARBA00022525"/>
    </source>
</evidence>
<dbReference type="RefSeq" id="WP_138191497.1">
    <property type="nucleotide sequence ID" value="NZ_VBWP01000008.1"/>
</dbReference>
<evidence type="ECO:0000256" key="6">
    <source>
        <dbReference type="ARBA" id="ARBA00023088"/>
    </source>
</evidence>
<sequence length="1060" mass="112628">MKQIKWGFVALLVLGLFFNTLSPLVTALDNEETVQNEAATVENTSTEEQSTTDNNVVEEVETTNNNENTMPSNKLGAAFYVAPVTLPAPINQAFPDTKLAAAIAQAVYNNASAVNNTVAQTQLNNIQTLSIAQTPGADVLEQLTAYGGYTNLKSLSVTGSVNVTFPDNFDATQFPNLETMSLTYLNNTVLPDFQLPKLKSLSLNSLNQLTELIDYSGVPLLEVININYANALVNVADFSHIPNLKSLSISSAGNLKAVPDFQYIPNLTSLNLTYTYLDEAVNFSHIPALVSLSHSARGELPDYDNLPNLTSLSIMAGTFTVIPDFSHLPKLSYSYLWTGSKTLEVPDFHYLPNMQTMTIRGLNDGTTTTTTNTVPDFAHMPLMKSFTITGYAITHVPDFAYMPVLKTLAINNTKLNVVPDFSYMPELNDLSLAENLLTAVPNFSAIPDLTKLTISNTLITAFPDFDKLTHLVTLYINNNKITTFPDWNMPELQTLFATSNYINVLPEFTNMKNLRQLNLTSNLLPTIPNLDLPNLTTLALNKNRLSSLPALDLLPKMTSFTVAENALPELPQRVLNFSLSSLTPQAISQTLTVEAGNDFTTDLPIVNQLKPKISGFAVYSARIDGKNVTIGPIDTNMIVPTSTLAPGKHTANISMGTSLSNISVSVSYTVNVVDTTPPVITADAAITYEAGSALPTTSAFIAAVNASAIDNIDGVVSVTADLSSLQMNVPGTYTVVLSASDKSGNIATQNVAVHIADTTPPVITADAAITYEAGSALPSTSAFLTAINASATDIVDGSVAVTTDLSAVQMNVPGTYTVVLRATDAAGNTATQNVAVYIVDTTPPVITADAAITFEAGSALPTPQEFIALVNGVAVDIVDGNVPLSADMGLIEASRPGTYNVELKAVDAAGNIATLNVEVHVVDTTPPVITADDAITYEAGTAMPSDDEFLAAINASANDIVDGVVAISVDFSNVNMNVAGDYIVRLSAVDLAGNSSIFDVTVHIIENTDSSDNNSGDNNSSENNQVSGLPITGENTFVYLSFGVIALLAGLGVLIAKRRK</sequence>
<dbReference type="NCBIfam" id="NF033932">
    <property type="entry name" value="LapB_rpt_80"/>
    <property type="match status" value="4"/>
</dbReference>
<dbReference type="Pfam" id="PF18981">
    <property type="entry name" value="InlK_D3"/>
    <property type="match status" value="4"/>
</dbReference>
<evidence type="ECO:0000256" key="5">
    <source>
        <dbReference type="ARBA" id="ARBA00022737"/>
    </source>
</evidence>
<organism evidence="10 11">
    <name type="scientific">Culicoidibacter larvae</name>
    <dbReference type="NCBI Taxonomy" id="2579976"/>
    <lineage>
        <taxon>Bacteria</taxon>
        <taxon>Bacillati</taxon>
        <taxon>Bacillota</taxon>
        <taxon>Culicoidibacteria</taxon>
        <taxon>Culicoidibacterales</taxon>
        <taxon>Culicoidibacteraceae</taxon>
        <taxon>Culicoidibacter</taxon>
    </lineage>
</organism>
<dbReference type="OrthoDB" id="3193440at2"/>
<feature type="chain" id="PRO_5038590300" evidence="8">
    <location>
        <begin position="28"/>
        <end position="1060"/>
    </location>
</feature>
<dbReference type="Gene3D" id="2.60.40.10">
    <property type="entry name" value="Immunoglobulins"/>
    <property type="match status" value="4"/>
</dbReference>
<dbReference type="InterPro" id="IPR001611">
    <property type="entry name" value="Leu-rich_rpt"/>
</dbReference>
<dbReference type="InterPro" id="IPR032675">
    <property type="entry name" value="LRR_dom_sf"/>
</dbReference>
<accession>A0A5R8Q997</accession>
<feature type="signal peptide" evidence="8">
    <location>
        <begin position="1"/>
        <end position="27"/>
    </location>
</feature>
<dbReference type="PANTHER" id="PTHR24366:SF96">
    <property type="entry name" value="LEUCINE RICH REPEAT CONTAINING 53"/>
    <property type="match status" value="1"/>
</dbReference>
<name>A0A5R8Q997_9FIRM</name>